<evidence type="ECO:0000313" key="3">
    <source>
        <dbReference type="Proteomes" id="UP001271769"/>
    </source>
</evidence>
<dbReference type="PANTHER" id="PTHR34846:SF7">
    <property type="entry name" value="BLL7811 PROTEIN"/>
    <property type="match status" value="1"/>
</dbReference>
<comment type="caution">
    <text evidence="2">The sequence shown here is derived from an EMBL/GenBank/DDBJ whole genome shotgun (WGS) entry which is preliminary data.</text>
</comment>
<dbReference type="InterPro" id="IPR029032">
    <property type="entry name" value="AhpD-like"/>
</dbReference>
<dbReference type="EMBL" id="JAXCLX010000001">
    <property type="protein sequence ID" value="MDY0872415.1"/>
    <property type="molecule type" value="Genomic_DNA"/>
</dbReference>
<evidence type="ECO:0000313" key="2">
    <source>
        <dbReference type="EMBL" id="MDY0872415.1"/>
    </source>
</evidence>
<keyword evidence="3" id="KW-1185">Reference proteome</keyword>
<accession>A0ABU5DYR2</accession>
<name>A0ABU5DYR2_9PROT</name>
<dbReference type="RefSeq" id="WP_320500843.1">
    <property type="nucleotide sequence ID" value="NZ_JAXCLX010000001.1"/>
</dbReference>
<evidence type="ECO:0000259" key="1">
    <source>
        <dbReference type="Pfam" id="PF02627"/>
    </source>
</evidence>
<dbReference type="InterPro" id="IPR004675">
    <property type="entry name" value="AhpD_core"/>
</dbReference>
<dbReference type="Gene3D" id="1.20.1290.10">
    <property type="entry name" value="AhpD-like"/>
    <property type="match status" value="1"/>
</dbReference>
<protein>
    <submittedName>
        <fullName evidence="2">Carboxymuconolactone decarboxylase family protein</fullName>
    </submittedName>
</protein>
<dbReference type="InterPro" id="IPR003779">
    <property type="entry name" value="CMD-like"/>
</dbReference>
<gene>
    <name evidence="2" type="ORF">SMD31_10795</name>
</gene>
<reference evidence="2 3" key="1">
    <citation type="journal article" date="2013" name="Antonie Van Leeuwenhoek">
        <title>Dongia rigui sp. nov., isolated from freshwater of a large wetland in Korea.</title>
        <authorList>
            <person name="Baik K.S."/>
            <person name="Hwang Y.M."/>
            <person name="Choi J.S."/>
            <person name="Kwon J."/>
            <person name="Seong C.N."/>
        </authorList>
    </citation>
    <scope>NUCLEOTIDE SEQUENCE [LARGE SCALE GENOMIC DNA]</scope>
    <source>
        <strain evidence="2 3">04SU4-P</strain>
    </source>
</reference>
<organism evidence="2 3">
    <name type="scientific">Dongia rigui</name>
    <dbReference type="NCBI Taxonomy" id="940149"/>
    <lineage>
        <taxon>Bacteria</taxon>
        <taxon>Pseudomonadati</taxon>
        <taxon>Pseudomonadota</taxon>
        <taxon>Alphaproteobacteria</taxon>
        <taxon>Rhodospirillales</taxon>
        <taxon>Dongiaceae</taxon>
        <taxon>Dongia</taxon>
    </lineage>
</organism>
<sequence length="151" mass="16428">MSVTPRMTLEDFYKIAPDARDALIALGKAVDASGLEKELTELVKLRVSQINGCAFCLQLHLGIARKLGIKASKLDLAAAWRDADIYTPRERAALAWAEILTQAEHGAASDAAFDSLRQEFNQSDIAFLTAAIANINAWNRICGGLRFAPVI</sequence>
<dbReference type="Proteomes" id="UP001271769">
    <property type="component" value="Unassembled WGS sequence"/>
</dbReference>
<proteinExistence type="predicted"/>
<feature type="domain" description="Carboxymuconolactone decarboxylase-like" evidence="1">
    <location>
        <begin position="17"/>
        <end position="98"/>
    </location>
</feature>
<dbReference type="SUPFAM" id="SSF69118">
    <property type="entry name" value="AhpD-like"/>
    <property type="match status" value="1"/>
</dbReference>
<dbReference type="NCBIfam" id="TIGR00778">
    <property type="entry name" value="ahpD_dom"/>
    <property type="match status" value="1"/>
</dbReference>
<dbReference type="Pfam" id="PF02627">
    <property type="entry name" value="CMD"/>
    <property type="match status" value="1"/>
</dbReference>
<dbReference type="PANTHER" id="PTHR34846">
    <property type="entry name" value="4-CARBOXYMUCONOLACTONE DECARBOXYLASE FAMILY PROTEIN (AFU_ORTHOLOGUE AFUA_6G11590)"/>
    <property type="match status" value="1"/>
</dbReference>